<proteinExistence type="predicted"/>
<dbReference type="EMBL" id="CP013099">
    <property type="protein sequence ID" value="ALP51737.1"/>
    <property type="molecule type" value="Genomic_DNA"/>
</dbReference>
<sequence length="75" mass="8794">MKRILAGWIGISVLTLFTPEAMADTYRYMHVTIDTPWMIFVFLLFAVLSPFILMAILYWHNAVRKSREEDARGEE</sequence>
<keyword evidence="1" id="KW-0472">Membrane</keyword>
<evidence type="ECO:0000313" key="3">
    <source>
        <dbReference type="Proteomes" id="UP000055136"/>
    </source>
</evidence>
<dbReference type="AlphaFoldDB" id="A0A0S2T9A7"/>
<dbReference type="Proteomes" id="UP000055136">
    <property type="component" value="Chromosome"/>
</dbReference>
<accession>A0A0S2T9A7</accession>
<keyword evidence="1" id="KW-1133">Transmembrane helix</keyword>
<gene>
    <name evidence="2" type="ORF">Tel_00480</name>
</gene>
<evidence type="ECO:0000313" key="2">
    <source>
        <dbReference type="EMBL" id="ALP51737.1"/>
    </source>
</evidence>
<keyword evidence="3" id="KW-1185">Reference proteome</keyword>
<evidence type="ECO:0000256" key="1">
    <source>
        <dbReference type="SAM" id="Phobius"/>
    </source>
</evidence>
<feature type="transmembrane region" description="Helical" evidence="1">
    <location>
        <begin position="39"/>
        <end position="59"/>
    </location>
</feature>
<dbReference type="KEGG" id="tee:Tel_00480"/>
<keyword evidence="1" id="KW-0812">Transmembrane</keyword>
<name>A0A0S2T9A7_9GAMM</name>
<organism evidence="2 3">
    <name type="scientific">Candidatus Tenderia electrophaga</name>
    <dbReference type="NCBI Taxonomy" id="1748243"/>
    <lineage>
        <taxon>Bacteria</taxon>
        <taxon>Pseudomonadati</taxon>
        <taxon>Pseudomonadota</taxon>
        <taxon>Gammaproteobacteria</taxon>
        <taxon>Candidatus Tenderiales</taxon>
        <taxon>Candidatus Tenderiaceae</taxon>
        <taxon>Candidatus Tenderia</taxon>
    </lineage>
</organism>
<protein>
    <submittedName>
        <fullName evidence="2">Uncharacterized protein</fullName>
    </submittedName>
</protein>
<reference evidence="2" key="1">
    <citation type="submission" date="2015-10" db="EMBL/GenBank/DDBJ databases">
        <title>Description of Candidatus Tenderia electrophaga gen. nov, sp. nov., an Uncultivated Electroautotroph from a Biocathode Enrichment.</title>
        <authorList>
            <person name="Eddie B.J."/>
            <person name="Malanoski A.P."/>
            <person name="Wang Z."/>
            <person name="Hall R.J."/>
            <person name="Oh S.D."/>
            <person name="Heiner C."/>
            <person name="Lin B."/>
            <person name="Strycharz-Glaven S.M."/>
        </authorList>
    </citation>
    <scope>NUCLEOTIDE SEQUENCE [LARGE SCALE GENOMIC DNA]</scope>
    <source>
        <strain evidence="2">NRL1</strain>
    </source>
</reference>
<dbReference type="STRING" id="1748243.Tel_00480"/>